<feature type="compositionally biased region" description="Polar residues" evidence="1">
    <location>
        <begin position="87"/>
        <end position="100"/>
    </location>
</feature>
<accession>A0A4Y2SNY2</accession>
<comment type="caution">
    <text evidence="2">The sequence shown here is derived from an EMBL/GenBank/DDBJ whole genome shotgun (WGS) entry which is preliminary data.</text>
</comment>
<dbReference type="Proteomes" id="UP000499080">
    <property type="component" value="Unassembled WGS sequence"/>
</dbReference>
<evidence type="ECO:0000313" key="3">
    <source>
        <dbReference type="Proteomes" id="UP000499080"/>
    </source>
</evidence>
<proteinExistence type="predicted"/>
<dbReference type="AlphaFoldDB" id="A0A4Y2SNY2"/>
<reference evidence="2 3" key="1">
    <citation type="journal article" date="2019" name="Sci. Rep.">
        <title>Orb-weaving spider Araneus ventricosus genome elucidates the spidroin gene catalogue.</title>
        <authorList>
            <person name="Kono N."/>
            <person name="Nakamura H."/>
            <person name="Ohtoshi R."/>
            <person name="Moran D.A.P."/>
            <person name="Shinohara A."/>
            <person name="Yoshida Y."/>
            <person name="Fujiwara M."/>
            <person name="Mori M."/>
            <person name="Tomita M."/>
            <person name="Arakawa K."/>
        </authorList>
    </citation>
    <scope>NUCLEOTIDE SEQUENCE [LARGE SCALE GENOMIC DNA]</scope>
</reference>
<protein>
    <submittedName>
        <fullName evidence="2">Uncharacterized protein</fullName>
    </submittedName>
</protein>
<evidence type="ECO:0000313" key="2">
    <source>
        <dbReference type="EMBL" id="GBN88785.1"/>
    </source>
</evidence>
<organism evidence="2 3">
    <name type="scientific">Araneus ventricosus</name>
    <name type="common">Orbweaver spider</name>
    <name type="synonym">Epeira ventricosa</name>
    <dbReference type="NCBI Taxonomy" id="182803"/>
    <lineage>
        <taxon>Eukaryota</taxon>
        <taxon>Metazoa</taxon>
        <taxon>Ecdysozoa</taxon>
        <taxon>Arthropoda</taxon>
        <taxon>Chelicerata</taxon>
        <taxon>Arachnida</taxon>
        <taxon>Araneae</taxon>
        <taxon>Araneomorphae</taxon>
        <taxon>Entelegynae</taxon>
        <taxon>Araneoidea</taxon>
        <taxon>Araneidae</taxon>
        <taxon>Araneus</taxon>
    </lineage>
</organism>
<gene>
    <name evidence="2" type="ORF">AVEN_187678_1</name>
</gene>
<feature type="region of interest" description="Disordered" evidence="1">
    <location>
        <begin position="83"/>
        <end position="110"/>
    </location>
</feature>
<evidence type="ECO:0000256" key="1">
    <source>
        <dbReference type="SAM" id="MobiDB-lite"/>
    </source>
</evidence>
<sequence>MHLTNKDMTEKITGCINPTNSLEDAKIVEEDRSTDVKNAKCLFILSATKRTILYHRMLPPEISTTHKCLHAVPRHRRSAMLRARSSCVDTSENRSVQGSDCTVDDKAAPI</sequence>
<keyword evidence="3" id="KW-1185">Reference proteome</keyword>
<dbReference type="EMBL" id="BGPR01022460">
    <property type="protein sequence ID" value="GBN88785.1"/>
    <property type="molecule type" value="Genomic_DNA"/>
</dbReference>
<name>A0A4Y2SNY2_ARAVE</name>